<keyword evidence="2" id="KW-1185">Reference proteome</keyword>
<reference evidence="1" key="1">
    <citation type="submission" date="2023-07" db="EMBL/GenBank/DDBJ databases">
        <authorList>
            <consortium name="AG Swart"/>
            <person name="Singh M."/>
            <person name="Singh A."/>
            <person name="Seah K."/>
            <person name="Emmerich C."/>
        </authorList>
    </citation>
    <scope>NUCLEOTIDE SEQUENCE</scope>
    <source>
        <strain evidence="1">DP1</strain>
    </source>
</reference>
<dbReference type="AlphaFoldDB" id="A0AAD1UKH0"/>
<evidence type="ECO:0000313" key="2">
    <source>
        <dbReference type="Proteomes" id="UP001295684"/>
    </source>
</evidence>
<protein>
    <submittedName>
        <fullName evidence="1">Uncharacterized protein</fullName>
    </submittedName>
</protein>
<comment type="caution">
    <text evidence="1">The sequence shown here is derived from an EMBL/GenBank/DDBJ whole genome shotgun (WGS) entry which is preliminary data.</text>
</comment>
<accession>A0AAD1UKH0</accession>
<organism evidence="1 2">
    <name type="scientific">Euplotes crassus</name>
    <dbReference type="NCBI Taxonomy" id="5936"/>
    <lineage>
        <taxon>Eukaryota</taxon>
        <taxon>Sar</taxon>
        <taxon>Alveolata</taxon>
        <taxon>Ciliophora</taxon>
        <taxon>Intramacronucleata</taxon>
        <taxon>Spirotrichea</taxon>
        <taxon>Hypotrichia</taxon>
        <taxon>Euplotida</taxon>
        <taxon>Euplotidae</taxon>
        <taxon>Moneuplotes</taxon>
    </lineage>
</organism>
<evidence type="ECO:0000313" key="1">
    <source>
        <dbReference type="EMBL" id="CAI2371033.1"/>
    </source>
</evidence>
<sequence length="70" mass="8645">MARKLEEEVLIEEHKLIEASQIFKTHYERTEIGRTMRKKVFTIEFNSSNYIHKQRYNFVLWDCYKYKGLI</sequence>
<dbReference type="Proteomes" id="UP001295684">
    <property type="component" value="Unassembled WGS sequence"/>
</dbReference>
<dbReference type="EMBL" id="CAMPGE010012253">
    <property type="protein sequence ID" value="CAI2371033.1"/>
    <property type="molecule type" value="Genomic_DNA"/>
</dbReference>
<name>A0AAD1UKH0_EUPCR</name>
<gene>
    <name evidence="1" type="ORF">ECRASSUSDP1_LOCUS12353</name>
</gene>
<proteinExistence type="predicted"/>